<feature type="compositionally biased region" description="Basic and acidic residues" evidence="1">
    <location>
        <begin position="269"/>
        <end position="286"/>
    </location>
</feature>
<gene>
    <name evidence="2" type="primary">ptlH_1</name>
    <name evidence="2" type="ORF">Pla8534_11220</name>
</gene>
<evidence type="ECO:0000313" key="3">
    <source>
        <dbReference type="Proteomes" id="UP000317648"/>
    </source>
</evidence>
<organism evidence="2 3">
    <name type="scientific">Lignipirellula cremea</name>
    <dbReference type="NCBI Taxonomy" id="2528010"/>
    <lineage>
        <taxon>Bacteria</taxon>
        <taxon>Pseudomonadati</taxon>
        <taxon>Planctomycetota</taxon>
        <taxon>Planctomycetia</taxon>
        <taxon>Pirellulales</taxon>
        <taxon>Pirellulaceae</taxon>
        <taxon>Lignipirellula</taxon>
    </lineage>
</organism>
<dbReference type="AlphaFoldDB" id="A0A518DND1"/>
<evidence type="ECO:0000313" key="2">
    <source>
        <dbReference type="EMBL" id="QDU93342.1"/>
    </source>
</evidence>
<dbReference type="OrthoDB" id="9791262at2"/>
<protein>
    <submittedName>
        <fullName evidence="2">1-deoxypentalenic acid 11-beta-hydroxylase</fullName>
        <ecNumber evidence="2">1.14.11.35</ecNumber>
    </submittedName>
</protein>
<dbReference type="PANTHER" id="PTHR20883:SF51">
    <property type="entry name" value="PHYTANOYL-COA HYDROXYLASE"/>
    <property type="match status" value="1"/>
</dbReference>
<dbReference type="SUPFAM" id="SSF51197">
    <property type="entry name" value="Clavaminate synthase-like"/>
    <property type="match status" value="1"/>
</dbReference>
<sequence>MAEAVSDSTPFFSDDQLAQFQRDGFLLVKQLLDAEETSLLQQTVRADQRMREHAMDVKDTAGRRTNLTLWNHPGDDIYGAIARSERIAGALEQLLGDEVYHYHSKLSAKEPRVGGAWEWHQDYGYWYNNGCLFPDMASLFIAIDPNTRENGCMQVLTGSHHLGRIEHGRFGEQTGADPERVAVAKERLPLVYCTMDPGDGLFFHSNLLHASDANLSEHARWSLLCCYNTRTNNPYKESHHPRYTPLKKLPHTAIRTAGLAGAQAGQKFLKQEEDRTTSTRRETTSE</sequence>
<dbReference type="EMBL" id="CP036433">
    <property type="protein sequence ID" value="QDU93342.1"/>
    <property type="molecule type" value="Genomic_DNA"/>
</dbReference>
<evidence type="ECO:0000256" key="1">
    <source>
        <dbReference type="SAM" id="MobiDB-lite"/>
    </source>
</evidence>
<dbReference type="Proteomes" id="UP000317648">
    <property type="component" value="Chromosome"/>
</dbReference>
<dbReference type="Gene3D" id="2.60.120.620">
    <property type="entry name" value="q2cbj1_9rhob like domain"/>
    <property type="match status" value="1"/>
</dbReference>
<keyword evidence="2" id="KW-0560">Oxidoreductase</keyword>
<dbReference type="PANTHER" id="PTHR20883">
    <property type="entry name" value="PHYTANOYL-COA DIOXYGENASE DOMAIN CONTAINING 1"/>
    <property type="match status" value="1"/>
</dbReference>
<dbReference type="KEGG" id="lcre:Pla8534_11220"/>
<reference evidence="2 3" key="1">
    <citation type="submission" date="2019-02" db="EMBL/GenBank/DDBJ databases">
        <title>Deep-cultivation of Planctomycetes and their phenomic and genomic characterization uncovers novel biology.</title>
        <authorList>
            <person name="Wiegand S."/>
            <person name="Jogler M."/>
            <person name="Boedeker C."/>
            <person name="Pinto D."/>
            <person name="Vollmers J."/>
            <person name="Rivas-Marin E."/>
            <person name="Kohn T."/>
            <person name="Peeters S.H."/>
            <person name="Heuer A."/>
            <person name="Rast P."/>
            <person name="Oberbeckmann S."/>
            <person name="Bunk B."/>
            <person name="Jeske O."/>
            <person name="Meyerdierks A."/>
            <person name="Storesund J.E."/>
            <person name="Kallscheuer N."/>
            <person name="Luecker S."/>
            <person name="Lage O.M."/>
            <person name="Pohl T."/>
            <person name="Merkel B.J."/>
            <person name="Hornburger P."/>
            <person name="Mueller R.-W."/>
            <person name="Bruemmer F."/>
            <person name="Labrenz M."/>
            <person name="Spormann A.M."/>
            <person name="Op den Camp H."/>
            <person name="Overmann J."/>
            <person name="Amann R."/>
            <person name="Jetten M.S.M."/>
            <person name="Mascher T."/>
            <person name="Medema M.H."/>
            <person name="Devos D.P."/>
            <person name="Kaster A.-K."/>
            <person name="Ovreas L."/>
            <person name="Rohde M."/>
            <person name="Galperin M.Y."/>
            <person name="Jogler C."/>
        </authorList>
    </citation>
    <scope>NUCLEOTIDE SEQUENCE [LARGE SCALE GENOMIC DNA]</scope>
    <source>
        <strain evidence="2 3">Pla85_3_4</strain>
    </source>
</reference>
<dbReference type="GO" id="GO:0016706">
    <property type="term" value="F:2-oxoglutarate-dependent dioxygenase activity"/>
    <property type="evidence" value="ECO:0007669"/>
    <property type="project" value="UniProtKB-ARBA"/>
</dbReference>
<dbReference type="EC" id="1.14.11.35" evidence="2"/>
<dbReference type="RefSeq" id="WP_145050069.1">
    <property type="nucleotide sequence ID" value="NZ_CP036433.1"/>
</dbReference>
<name>A0A518DND1_9BACT</name>
<keyword evidence="3" id="KW-1185">Reference proteome</keyword>
<dbReference type="Pfam" id="PF05721">
    <property type="entry name" value="PhyH"/>
    <property type="match status" value="1"/>
</dbReference>
<proteinExistence type="predicted"/>
<accession>A0A518DND1</accession>
<dbReference type="InterPro" id="IPR008775">
    <property type="entry name" value="Phytyl_CoA_dOase-like"/>
</dbReference>
<dbReference type="GO" id="GO:0005506">
    <property type="term" value="F:iron ion binding"/>
    <property type="evidence" value="ECO:0007669"/>
    <property type="project" value="UniProtKB-ARBA"/>
</dbReference>
<feature type="region of interest" description="Disordered" evidence="1">
    <location>
        <begin position="260"/>
        <end position="286"/>
    </location>
</feature>